<dbReference type="EnsemblPlants" id="Solyc03g007880.2.1">
    <property type="protein sequence ID" value="Solyc03g007880.2.1"/>
    <property type="gene ID" value="Solyc03g007880.2"/>
</dbReference>
<reference evidence="1" key="1">
    <citation type="journal article" date="2012" name="Nature">
        <title>The tomato genome sequence provides insights into fleshy fruit evolution.</title>
        <authorList>
            <consortium name="Tomato Genome Consortium"/>
        </authorList>
    </citation>
    <scope>NUCLEOTIDE SEQUENCE [LARGE SCALE GENOMIC DNA]</scope>
    <source>
        <strain evidence="1">cv. Heinz 1706</strain>
    </source>
</reference>
<organism evidence="1">
    <name type="scientific">Solanum lycopersicum</name>
    <name type="common">Tomato</name>
    <name type="synonym">Lycopersicon esculentum</name>
    <dbReference type="NCBI Taxonomy" id="4081"/>
    <lineage>
        <taxon>Eukaryota</taxon>
        <taxon>Viridiplantae</taxon>
        <taxon>Streptophyta</taxon>
        <taxon>Embryophyta</taxon>
        <taxon>Tracheophyta</taxon>
        <taxon>Spermatophyta</taxon>
        <taxon>Magnoliopsida</taxon>
        <taxon>eudicotyledons</taxon>
        <taxon>Gunneridae</taxon>
        <taxon>Pentapetalae</taxon>
        <taxon>asterids</taxon>
        <taxon>lamiids</taxon>
        <taxon>Solanales</taxon>
        <taxon>Solanaceae</taxon>
        <taxon>Solanoideae</taxon>
        <taxon>Solaneae</taxon>
        <taxon>Solanum</taxon>
        <taxon>Solanum subgen. Lycopersicon</taxon>
    </lineage>
</organism>
<dbReference type="Proteomes" id="UP000004994">
    <property type="component" value="Chromosome 3"/>
</dbReference>
<dbReference type="AlphaFoldDB" id="A0A3Q7G2S4"/>
<evidence type="ECO:0000313" key="2">
    <source>
        <dbReference type="Proteomes" id="UP000004994"/>
    </source>
</evidence>
<name>A0A3Q7G2S4_SOLLC</name>
<dbReference type="Gramene" id="Solyc03g007880.2.1">
    <property type="protein sequence ID" value="Solyc03g007880.2.1"/>
    <property type="gene ID" value="Solyc03g007880.2"/>
</dbReference>
<dbReference type="PaxDb" id="4081-Solyc03g007880.1.1"/>
<dbReference type="InParanoid" id="A0A3Q7G2S4"/>
<evidence type="ECO:0000313" key="1">
    <source>
        <dbReference type="EnsemblPlants" id="Solyc03g007880.2.1"/>
    </source>
</evidence>
<reference evidence="1" key="2">
    <citation type="submission" date="2019-01" db="UniProtKB">
        <authorList>
            <consortium name="EnsemblPlants"/>
        </authorList>
    </citation>
    <scope>IDENTIFICATION</scope>
    <source>
        <strain evidence="1">cv. Heinz 1706</strain>
    </source>
</reference>
<sequence length="150" mass="16537">MQLERAVGIGGNQNHCRDLKVGGSNSYASHSSKGTKSLTNTAFSVQEDVQSKNDTFQDDVLGNKSTHWRKQIANLSEAQKSVIKFVDDEKSHCKTHGSINGAITTQQEQLLDSEPKASIAIINLEEFETRQFGESLEYGQTAQVKTITHI</sequence>
<protein>
    <submittedName>
        <fullName evidence="1">Uncharacterized protein</fullName>
    </submittedName>
</protein>
<proteinExistence type="predicted"/>
<accession>A0A3Q7G2S4</accession>
<keyword evidence="2" id="KW-1185">Reference proteome</keyword>